<name>A0A1Q9EJD3_SYMMI</name>
<evidence type="ECO:0000259" key="3">
    <source>
        <dbReference type="Pfam" id="PF13360"/>
    </source>
</evidence>
<feature type="domain" description="THIF-type NAD/FAD binding fold" evidence="2">
    <location>
        <begin position="975"/>
        <end position="1216"/>
    </location>
</feature>
<dbReference type="PANTHER" id="PTHR10953:SF162">
    <property type="entry name" value="SUMO-ACTIVATING ENZYME SUBUNIT 1"/>
    <property type="match status" value="1"/>
</dbReference>
<dbReference type="Gene3D" id="2.130.10.10">
    <property type="entry name" value="YVTN repeat-like/Quinoprotein amine dehydrogenase"/>
    <property type="match status" value="1"/>
</dbReference>
<sequence length="1243" mass="133744">MAWLSEVDAPGACKIKMILAVARKLSIPAQHTPPTNASSMAAVARIADTSSNMDSMEFCTKAFPEASDREPLRNPRCNESRLEEAVLEKKSLSHSEETSEFECMFVMNGGLIVGTMDGANIEIREECGNLASEKVPSVIQAAQRGHYPIDGRLQGEPDAQAEFNSILDRLCNLQAAGTWDGDRYLVIHDFPSFVDAQAKVDATYKVIWGLKPARRELEPIVVGSVPVPKPKAECMLKVDAIPKAARPVKEPTAPTRKLWKIDAVNLESFAGVASPEFAQPVGERFQVLMVVFLEGQAWLWLACVVYPALDPLQKLYDPRHAEGLDLGGGRSFFPHANGQYARTAWQEAQAKKHGHTDHEVIKLADGEGFVIDGDKVGRPATLRLGPATCKLALQLQDPTATPSSSSVEYAAGDLAAANSAVRRFQFCSAGCQACHWRGLEGMAAITGDQVAVYDRQLRLWGVQAQQRLLNAKVLIWGLEGSNVEACKNLVLAGISLTLRDHRTVGAADVGLKVGSRNEALSANLLNRRSPFSFPRPAAMALALIALFCIALTVTSQHRDCAPWGCEVDSSLHFQLLQYQMSVRSAQDYSEWIGKGGNKIRSGSTSAIPPTSLSAGPSWSWTAPNGGVVRGSPVIDSKGDIYQSTIDGEVFKFSRTGDVLWNFTTFGISLPGNPVLMEGVLYTIRVDGQMTAINSDYGKLLWQTRACGMASGDTHSIIAGEGLVLASCLEIRDAKINAATTVVACNATSGAVLWKFRPDMLMYNWIGSIQNGSVLFSDTLGAIYRLLLRDGSVVWKIPAPSSPAGSTGGLTGASNGLAYVSSNMQGQNTPTGTGLVSAYSVEDGRLVWRRAFPKFPANSGPAVTTHGKLPFVVAAIGTNPSLVLPQGQVLDLDSFDNSPDHRHPSKVVALDLLDGHTLWEYDLPDWHGGDGAVFVAGMSGKVYRFYDQNGDGEKGVTFKHSGSSFDHLDAGFNYFLRPEDLGQSRATCASKRVQEMNPLCTVSCSSDRAETGSDEAKLKDLVKGFDIVIVGLSVLGYDFELASSLDAACRSLGAGFILTVAAGEIAFFFSDQNEHVMQERSSAQGAAESAGPQDPENFSFSPFSHFLSGIPRMLHGKCDASFKLIGLFASFLRSGGKATPSAASDFEAHCRDTVKCQPSVDGIPSMKEVFGHFFVEPLIHVASVLGGLLSQEVIKAITRKDPPLVNSVCFNAYTSAALVELLPEAPPAPKKRKSVEEVAELLDD</sequence>
<feature type="domain" description="Pyrrolo-quinoline quinone repeat" evidence="3">
    <location>
        <begin position="646"/>
        <end position="805"/>
    </location>
</feature>
<dbReference type="AlphaFoldDB" id="A0A1Q9EJD3"/>
<protein>
    <submittedName>
        <fullName evidence="4">Alpha-glucan phosphorylase, H isozyme</fullName>
    </submittedName>
</protein>
<gene>
    <name evidence="4" type="ORF">AK812_SmicGene9020</name>
</gene>
<dbReference type="GO" id="GO:0005975">
    <property type="term" value="P:carbohydrate metabolic process"/>
    <property type="evidence" value="ECO:0007669"/>
    <property type="project" value="InterPro"/>
</dbReference>
<dbReference type="InterPro" id="IPR035985">
    <property type="entry name" value="Ubiquitin-activating_enz"/>
</dbReference>
<dbReference type="SUPFAM" id="SSF50998">
    <property type="entry name" value="Quinoprotein alcohol dehydrogenase-like"/>
    <property type="match status" value="2"/>
</dbReference>
<dbReference type="SUPFAM" id="SSF69572">
    <property type="entry name" value="Activating enzymes of the ubiquitin-like proteins"/>
    <property type="match status" value="2"/>
</dbReference>
<organism evidence="4 5">
    <name type="scientific">Symbiodinium microadriaticum</name>
    <name type="common">Dinoflagellate</name>
    <name type="synonym">Zooxanthella microadriatica</name>
    <dbReference type="NCBI Taxonomy" id="2951"/>
    <lineage>
        <taxon>Eukaryota</taxon>
        <taxon>Sar</taxon>
        <taxon>Alveolata</taxon>
        <taxon>Dinophyceae</taxon>
        <taxon>Suessiales</taxon>
        <taxon>Symbiodiniaceae</taxon>
        <taxon>Symbiodinium</taxon>
    </lineage>
</organism>
<dbReference type="InterPro" id="IPR011047">
    <property type="entry name" value="Quinoprotein_ADH-like_sf"/>
</dbReference>
<accession>A0A1Q9EJD3</accession>
<dbReference type="InterPro" id="IPR015943">
    <property type="entry name" value="WD40/YVTN_repeat-like_dom_sf"/>
</dbReference>
<keyword evidence="5" id="KW-1185">Reference proteome</keyword>
<dbReference type="InterPro" id="IPR018391">
    <property type="entry name" value="PQQ_b-propeller_rpt"/>
</dbReference>
<dbReference type="GO" id="GO:0008184">
    <property type="term" value="F:glycogen phosphorylase activity"/>
    <property type="evidence" value="ECO:0007669"/>
    <property type="project" value="InterPro"/>
</dbReference>
<dbReference type="OrthoDB" id="412647at2759"/>
<dbReference type="GO" id="GO:0005737">
    <property type="term" value="C:cytoplasm"/>
    <property type="evidence" value="ECO:0007669"/>
    <property type="project" value="TreeGrafter"/>
</dbReference>
<comment type="similarity">
    <text evidence="1">Belongs to the glycogen phosphorylase family.</text>
</comment>
<dbReference type="Pfam" id="PF13360">
    <property type="entry name" value="PQQ_2"/>
    <property type="match status" value="1"/>
</dbReference>
<dbReference type="SMART" id="SM00564">
    <property type="entry name" value="PQQ"/>
    <property type="match status" value="6"/>
</dbReference>
<dbReference type="GO" id="GO:0016925">
    <property type="term" value="P:protein sumoylation"/>
    <property type="evidence" value="ECO:0007669"/>
    <property type="project" value="TreeGrafter"/>
</dbReference>
<dbReference type="Gene3D" id="3.40.50.720">
    <property type="entry name" value="NAD(P)-binding Rossmann-like Domain"/>
    <property type="match status" value="2"/>
</dbReference>
<dbReference type="PANTHER" id="PTHR10953">
    <property type="entry name" value="UBIQUITIN-ACTIVATING ENZYME E1"/>
    <property type="match status" value="1"/>
</dbReference>
<proteinExistence type="inferred from homology"/>
<dbReference type="GO" id="GO:0019948">
    <property type="term" value="F:SUMO activating enzyme activity"/>
    <property type="evidence" value="ECO:0007669"/>
    <property type="project" value="TreeGrafter"/>
</dbReference>
<dbReference type="Pfam" id="PF00343">
    <property type="entry name" value="Phosphorylase"/>
    <property type="match status" value="1"/>
</dbReference>
<reference evidence="4 5" key="1">
    <citation type="submission" date="2016-02" db="EMBL/GenBank/DDBJ databases">
        <title>Genome analysis of coral dinoflagellate symbionts highlights evolutionary adaptations to a symbiotic lifestyle.</title>
        <authorList>
            <person name="Aranda M."/>
            <person name="Li Y."/>
            <person name="Liew Y.J."/>
            <person name="Baumgarten S."/>
            <person name="Simakov O."/>
            <person name="Wilson M."/>
            <person name="Piel J."/>
            <person name="Ashoor H."/>
            <person name="Bougouffa S."/>
            <person name="Bajic V.B."/>
            <person name="Ryu T."/>
            <person name="Ravasi T."/>
            <person name="Bayer T."/>
            <person name="Micklem G."/>
            <person name="Kim H."/>
            <person name="Bhak J."/>
            <person name="Lajeunesse T.C."/>
            <person name="Voolstra C.R."/>
        </authorList>
    </citation>
    <scope>NUCLEOTIDE SEQUENCE [LARGE SCALE GENOMIC DNA]</scope>
    <source>
        <strain evidence="4 5">CCMP2467</strain>
    </source>
</reference>
<dbReference type="GO" id="GO:0031510">
    <property type="term" value="C:SUMO activating enzyme complex"/>
    <property type="evidence" value="ECO:0007669"/>
    <property type="project" value="TreeGrafter"/>
</dbReference>
<comment type="caution">
    <text evidence="4">The sequence shown here is derived from an EMBL/GenBank/DDBJ whole genome shotgun (WGS) entry which is preliminary data.</text>
</comment>
<dbReference type="Pfam" id="PF00899">
    <property type="entry name" value="ThiF"/>
    <property type="match status" value="1"/>
</dbReference>
<dbReference type="InterPro" id="IPR045886">
    <property type="entry name" value="ThiF/MoeB/HesA"/>
</dbReference>
<evidence type="ECO:0000313" key="5">
    <source>
        <dbReference type="Proteomes" id="UP000186817"/>
    </source>
</evidence>
<evidence type="ECO:0000313" key="4">
    <source>
        <dbReference type="EMBL" id="OLQ07530.1"/>
    </source>
</evidence>
<dbReference type="EMBL" id="LSRX01000136">
    <property type="protein sequence ID" value="OLQ07530.1"/>
    <property type="molecule type" value="Genomic_DNA"/>
</dbReference>
<dbReference type="SUPFAM" id="SSF53756">
    <property type="entry name" value="UDP-Glycosyltransferase/glycogen phosphorylase"/>
    <property type="match status" value="1"/>
</dbReference>
<dbReference type="Proteomes" id="UP000186817">
    <property type="component" value="Unassembled WGS sequence"/>
</dbReference>
<evidence type="ECO:0000256" key="1">
    <source>
        <dbReference type="ARBA" id="ARBA00006047"/>
    </source>
</evidence>
<dbReference type="InterPro" id="IPR000594">
    <property type="entry name" value="ThiF_NAD_FAD-bd"/>
</dbReference>
<dbReference type="InterPro" id="IPR000811">
    <property type="entry name" value="Glyco_trans_35"/>
</dbReference>
<dbReference type="Gene3D" id="3.40.50.2000">
    <property type="entry name" value="Glycogen Phosphorylase B"/>
    <property type="match status" value="1"/>
</dbReference>
<evidence type="ECO:0000259" key="2">
    <source>
        <dbReference type="Pfam" id="PF00899"/>
    </source>
</evidence>
<dbReference type="InterPro" id="IPR002372">
    <property type="entry name" value="PQQ_rpt_dom"/>
</dbReference>